<dbReference type="EMBL" id="BSXG01000069">
    <property type="protein sequence ID" value="GME34698.1"/>
    <property type="molecule type" value="Genomic_DNA"/>
</dbReference>
<proteinExistence type="predicted"/>
<sequence>MAVIKQLRGLHVTIACQKEYADVDEEQAKGTVTKYIEAVSGKSFKSTGALSPTSSTRNEDNRDIHKKGLAESVQSLGEISVHLWREQLAAAGDVKKEGNVKRERPSNDDGDVEGRRKRRRSATLLPVEILDLTSDD</sequence>
<organism evidence="1 2">
    <name type="scientific">Neofusicoccum parvum</name>
    <dbReference type="NCBI Taxonomy" id="310453"/>
    <lineage>
        <taxon>Eukaryota</taxon>
        <taxon>Fungi</taxon>
        <taxon>Dikarya</taxon>
        <taxon>Ascomycota</taxon>
        <taxon>Pezizomycotina</taxon>
        <taxon>Dothideomycetes</taxon>
        <taxon>Dothideomycetes incertae sedis</taxon>
        <taxon>Botryosphaeriales</taxon>
        <taxon>Botryosphaeriaceae</taxon>
        <taxon>Neofusicoccum</taxon>
    </lineage>
</organism>
<accession>A0ACB5SCM0</accession>
<evidence type="ECO:0000313" key="1">
    <source>
        <dbReference type="EMBL" id="GME34698.1"/>
    </source>
</evidence>
<gene>
    <name evidence="1" type="primary">g10926</name>
    <name evidence="1" type="ORF">NpPPO83_00010926</name>
</gene>
<keyword evidence="2" id="KW-1185">Reference proteome</keyword>
<reference evidence="1" key="1">
    <citation type="submission" date="2024-09" db="EMBL/GenBank/DDBJ databases">
        <title>Draft Genome Sequences of Neofusicoccum parvum.</title>
        <authorList>
            <person name="Ashida A."/>
            <person name="Camagna M."/>
            <person name="Tanaka A."/>
            <person name="Takemoto D."/>
        </authorList>
    </citation>
    <scope>NUCLEOTIDE SEQUENCE</scope>
    <source>
        <strain evidence="1">PPO83</strain>
    </source>
</reference>
<dbReference type="Proteomes" id="UP001165186">
    <property type="component" value="Unassembled WGS sequence"/>
</dbReference>
<name>A0ACB5SCM0_9PEZI</name>
<evidence type="ECO:0000313" key="2">
    <source>
        <dbReference type="Proteomes" id="UP001165186"/>
    </source>
</evidence>
<protein>
    <submittedName>
        <fullName evidence="1">Uncharacterized protein</fullName>
    </submittedName>
</protein>
<comment type="caution">
    <text evidence="1">The sequence shown here is derived from an EMBL/GenBank/DDBJ whole genome shotgun (WGS) entry which is preliminary data.</text>
</comment>